<evidence type="ECO:0000256" key="5">
    <source>
        <dbReference type="PROSITE-ProRule" id="PRU01016"/>
    </source>
</evidence>
<evidence type="ECO:0000256" key="6">
    <source>
        <dbReference type="RuleBase" id="RU000416"/>
    </source>
</evidence>
<dbReference type="EC" id="2.1.1.37" evidence="7"/>
<comment type="catalytic activity">
    <reaction evidence="7">
        <text>a 2'-deoxycytidine in DNA + S-adenosyl-L-methionine = a 5-methyl-2'-deoxycytidine in DNA + S-adenosyl-L-homocysteine + H(+)</text>
        <dbReference type="Rhea" id="RHEA:13681"/>
        <dbReference type="Rhea" id="RHEA-COMP:11369"/>
        <dbReference type="Rhea" id="RHEA-COMP:11370"/>
        <dbReference type="ChEBI" id="CHEBI:15378"/>
        <dbReference type="ChEBI" id="CHEBI:57856"/>
        <dbReference type="ChEBI" id="CHEBI:59789"/>
        <dbReference type="ChEBI" id="CHEBI:85452"/>
        <dbReference type="ChEBI" id="CHEBI:85454"/>
        <dbReference type="EC" id="2.1.1.37"/>
    </reaction>
</comment>
<evidence type="ECO:0000256" key="2">
    <source>
        <dbReference type="ARBA" id="ARBA00022679"/>
    </source>
</evidence>
<dbReference type="InterPro" id="IPR018117">
    <property type="entry name" value="C5_DNA_meth_AS"/>
</dbReference>
<dbReference type="InterPro" id="IPR001525">
    <property type="entry name" value="C5_MeTfrase"/>
</dbReference>
<dbReference type="Proteomes" id="UP000824265">
    <property type="component" value="Unassembled WGS sequence"/>
</dbReference>
<keyword evidence="4" id="KW-0680">Restriction system</keyword>
<evidence type="ECO:0000256" key="7">
    <source>
        <dbReference type="RuleBase" id="RU000417"/>
    </source>
</evidence>
<evidence type="ECO:0000313" key="8">
    <source>
        <dbReference type="EMBL" id="HIW80167.1"/>
    </source>
</evidence>
<keyword evidence="2 5" id="KW-0808">Transferase</keyword>
<protein>
    <recommendedName>
        <fullName evidence="7">Cytosine-specific methyltransferase</fullName>
        <ecNumber evidence="7">2.1.1.37</ecNumber>
    </recommendedName>
</protein>
<comment type="similarity">
    <text evidence="5 6">Belongs to the class I-like SAM-binding methyltransferase superfamily. C5-methyltransferase family.</text>
</comment>
<dbReference type="GO" id="GO:0003886">
    <property type="term" value="F:DNA (cytosine-5-)-methyltransferase activity"/>
    <property type="evidence" value="ECO:0007669"/>
    <property type="project" value="UniProtKB-EC"/>
</dbReference>
<evidence type="ECO:0000313" key="9">
    <source>
        <dbReference type="Proteomes" id="UP000824265"/>
    </source>
</evidence>
<organism evidence="8 9">
    <name type="scientific">Candidatus Acetatifactor stercoripullorum</name>
    <dbReference type="NCBI Taxonomy" id="2838414"/>
    <lineage>
        <taxon>Bacteria</taxon>
        <taxon>Bacillati</taxon>
        <taxon>Bacillota</taxon>
        <taxon>Clostridia</taxon>
        <taxon>Lachnospirales</taxon>
        <taxon>Lachnospiraceae</taxon>
        <taxon>Acetatifactor</taxon>
    </lineage>
</organism>
<dbReference type="PANTHER" id="PTHR10629">
    <property type="entry name" value="CYTOSINE-SPECIFIC METHYLTRANSFERASE"/>
    <property type="match status" value="1"/>
</dbReference>
<evidence type="ECO:0000256" key="1">
    <source>
        <dbReference type="ARBA" id="ARBA00022603"/>
    </source>
</evidence>
<dbReference type="PRINTS" id="PR00105">
    <property type="entry name" value="C5METTRFRASE"/>
</dbReference>
<dbReference type="PROSITE" id="PS00094">
    <property type="entry name" value="C5_MTASE_1"/>
    <property type="match status" value="1"/>
</dbReference>
<comment type="caution">
    <text evidence="8">The sequence shown here is derived from an EMBL/GenBank/DDBJ whole genome shotgun (WGS) entry which is preliminary data.</text>
</comment>
<dbReference type="PROSITE" id="PS51679">
    <property type="entry name" value="SAM_MT_C5"/>
    <property type="match status" value="1"/>
</dbReference>
<dbReference type="Pfam" id="PF00145">
    <property type="entry name" value="DNA_methylase"/>
    <property type="match status" value="1"/>
</dbReference>
<dbReference type="Gene3D" id="3.90.120.10">
    <property type="entry name" value="DNA Methylase, subunit A, domain 2"/>
    <property type="match status" value="1"/>
</dbReference>
<dbReference type="InterPro" id="IPR050390">
    <property type="entry name" value="C5-Methyltransferase"/>
</dbReference>
<reference evidence="8" key="1">
    <citation type="journal article" date="2021" name="PeerJ">
        <title>Extensive microbial diversity within the chicken gut microbiome revealed by metagenomics and culture.</title>
        <authorList>
            <person name="Gilroy R."/>
            <person name="Ravi A."/>
            <person name="Getino M."/>
            <person name="Pursley I."/>
            <person name="Horton D.L."/>
            <person name="Alikhan N.F."/>
            <person name="Baker D."/>
            <person name="Gharbi K."/>
            <person name="Hall N."/>
            <person name="Watson M."/>
            <person name="Adriaenssens E.M."/>
            <person name="Foster-Nyarko E."/>
            <person name="Jarju S."/>
            <person name="Secka A."/>
            <person name="Antonio M."/>
            <person name="Oren A."/>
            <person name="Chaudhuri R.R."/>
            <person name="La Ragione R."/>
            <person name="Hildebrand F."/>
            <person name="Pallen M.J."/>
        </authorList>
    </citation>
    <scope>NUCLEOTIDE SEQUENCE</scope>
    <source>
        <strain evidence="8">CHK195-6426</strain>
    </source>
</reference>
<proteinExistence type="inferred from homology"/>
<dbReference type="AlphaFoldDB" id="A0A9D1R4X0"/>
<name>A0A9D1R4X0_9FIRM</name>
<evidence type="ECO:0000256" key="3">
    <source>
        <dbReference type="ARBA" id="ARBA00022691"/>
    </source>
</evidence>
<evidence type="ECO:0000256" key="4">
    <source>
        <dbReference type="ARBA" id="ARBA00022747"/>
    </source>
</evidence>
<dbReference type="Gene3D" id="3.40.50.150">
    <property type="entry name" value="Vaccinia Virus protein VP39"/>
    <property type="match status" value="1"/>
</dbReference>
<keyword evidence="1 5" id="KW-0489">Methyltransferase</keyword>
<keyword evidence="3 5" id="KW-0949">S-adenosyl-L-methionine</keyword>
<reference evidence="8" key="2">
    <citation type="submission" date="2021-04" db="EMBL/GenBank/DDBJ databases">
        <authorList>
            <person name="Gilroy R."/>
        </authorList>
    </citation>
    <scope>NUCLEOTIDE SEQUENCE</scope>
    <source>
        <strain evidence="8">CHK195-6426</strain>
    </source>
</reference>
<dbReference type="SUPFAM" id="SSF53335">
    <property type="entry name" value="S-adenosyl-L-methionine-dependent methyltransferases"/>
    <property type="match status" value="1"/>
</dbReference>
<feature type="active site" evidence="5">
    <location>
        <position position="79"/>
    </location>
</feature>
<sequence length="383" mass="43829">MKALSLFANIGVAEAYLDKIGVKVVVANELIKRRADLYSKIYPNTDMVCGDITEENTYETIKKKSRDEGIDVIIATPPCQGFSRACRNRDENDSRNLLIMPVISLVKDVNPRYVFIENVPQLLETEITIDGRKTLIQDYMIGELGDKYSIFFHQINTENYGVPQSRRRTIILLTRKDQKIIWELPEENENRVTLEDAIGDLPPLDPFIKDVDEKEFKEMFPEYEKKKNVAKKVSIWHQPPIHIKRQVVTMIHTPTGKTAFDNKKYIPRKEDGTAVKGYKSTYRRLRWIDPASTVTMDNRKISSQNNVHPGHYLGEDENGDVVYSDPRVLSLFELMRVMSLPDDWPLPSSANVAFVRSVIGEGIPPLFVKKVFEKIIIAGDGDV</sequence>
<dbReference type="GO" id="GO:0032259">
    <property type="term" value="P:methylation"/>
    <property type="evidence" value="ECO:0007669"/>
    <property type="project" value="UniProtKB-KW"/>
</dbReference>
<dbReference type="EMBL" id="DXGH01000007">
    <property type="protein sequence ID" value="HIW80167.1"/>
    <property type="molecule type" value="Genomic_DNA"/>
</dbReference>
<dbReference type="InterPro" id="IPR029063">
    <property type="entry name" value="SAM-dependent_MTases_sf"/>
</dbReference>
<dbReference type="GO" id="GO:0044027">
    <property type="term" value="P:negative regulation of gene expression via chromosomal CpG island methylation"/>
    <property type="evidence" value="ECO:0007669"/>
    <property type="project" value="TreeGrafter"/>
</dbReference>
<gene>
    <name evidence="8" type="ORF">H9742_01350</name>
</gene>
<dbReference type="NCBIfam" id="TIGR00675">
    <property type="entry name" value="dcm"/>
    <property type="match status" value="1"/>
</dbReference>
<dbReference type="PANTHER" id="PTHR10629:SF52">
    <property type="entry name" value="DNA (CYTOSINE-5)-METHYLTRANSFERASE 1"/>
    <property type="match status" value="1"/>
</dbReference>
<dbReference type="GO" id="GO:0003677">
    <property type="term" value="F:DNA binding"/>
    <property type="evidence" value="ECO:0007669"/>
    <property type="project" value="TreeGrafter"/>
</dbReference>
<accession>A0A9D1R4X0</accession>
<dbReference type="GO" id="GO:0009307">
    <property type="term" value="P:DNA restriction-modification system"/>
    <property type="evidence" value="ECO:0007669"/>
    <property type="project" value="UniProtKB-KW"/>
</dbReference>